<organism evidence="1 2">
    <name type="scientific">Mycolicibacterium moriokaense</name>
    <dbReference type="NCBI Taxonomy" id="39691"/>
    <lineage>
        <taxon>Bacteria</taxon>
        <taxon>Bacillati</taxon>
        <taxon>Actinomycetota</taxon>
        <taxon>Actinomycetes</taxon>
        <taxon>Mycobacteriales</taxon>
        <taxon>Mycobacteriaceae</taxon>
        <taxon>Mycolicibacterium</taxon>
    </lineage>
</organism>
<accession>A0A318HL67</accession>
<dbReference type="OrthoDB" id="4731851at2"/>
<keyword evidence="2" id="KW-1185">Reference proteome</keyword>
<reference evidence="2" key="1">
    <citation type="submission" date="2018-05" db="EMBL/GenBank/DDBJ databases">
        <authorList>
            <person name="Deangelis K."/>
            <person name="Huntemann M."/>
            <person name="Clum A."/>
            <person name="Pillay M."/>
            <person name="Palaniappan K."/>
            <person name="Varghese N."/>
            <person name="Mikhailova N."/>
            <person name="Stamatis D."/>
            <person name="Reddy T."/>
            <person name="Daum C."/>
            <person name="Shapiro N."/>
            <person name="Ivanova N."/>
            <person name="Kyrpides N."/>
            <person name="Woyke T."/>
        </authorList>
    </citation>
    <scope>NUCLEOTIDE SEQUENCE [LARGE SCALE GENOMIC DNA]</scope>
    <source>
        <strain evidence="2">GAS496</strain>
    </source>
</reference>
<dbReference type="AlphaFoldDB" id="A0A318HL67"/>
<dbReference type="Pfam" id="PF23721">
    <property type="entry name" value="DUF7162"/>
    <property type="match status" value="1"/>
</dbReference>
<name>A0A318HL67_9MYCO</name>
<comment type="caution">
    <text evidence="1">The sequence shown here is derived from an EMBL/GenBank/DDBJ whole genome shotgun (WGS) entry which is preliminary data.</text>
</comment>
<evidence type="ECO:0000313" key="1">
    <source>
        <dbReference type="EMBL" id="PXX08418.1"/>
    </source>
</evidence>
<dbReference type="InterPro" id="IPR055586">
    <property type="entry name" value="DUF7162"/>
</dbReference>
<sequence length="92" mass="9986">MGGRTEVDLTQLRTVADHVMTAAEAIAEMRWPGLDPDDLQGSTVGRVAAPDLVAARLTDVVANMRGWAMAAHMSADALERADRRNGDLFRPR</sequence>
<dbReference type="RefSeq" id="WP_110316638.1">
    <property type="nucleotide sequence ID" value="NZ_QJJU01000008.1"/>
</dbReference>
<reference evidence="1 2" key="2">
    <citation type="submission" date="2018-06" db="EMBL/GenBank/DDBJ databases">
        <title>Sequencing of bacterial isolates from soil warming experiment in Harvard Forest, Massachusetts, USA.</title>
        <authorList>
            <person name="Deangelis K.PhD."/>
        </authorList>
    </citation>
    <scope>NUCLEOTIDE SEQUENCE [LARGE SCALE GENOMIC DNA]</scope>
    <source>
        <strain evidence="1 2">GAS496</strain>
    </source>
</reference>
<dbReference type="EMBL" id="QJJU01000008">
    <property type="protein sequence ID" value="PXX08418.1"/>
    <property type="molecule type" value="Genomic_DNA"/>
</dbReference>
<dbReference type="Proteomes" id="UP000247781">
    <property type="component" value="Unassembled WGS sequence"/>
</dbReference>
<evidence type="ECO:0000313" key="2">
    <source>
        <dbReference type="Proteomes" id="UP000247781"/>
    </source>
</evidence>
<protein>
    <submittedName>
        <fullName evidence="1">Uncharacterized protein</fullName>
    </submittedName>
</protein>
<gene>
    <name evidence="1" type="ORF">C8E89_10882</name>
</gene>
<proteinExistence type="predicted"/>